<evidence type="ECO:0000256" key="8">
    <source>
        <dbReference type="ARBA" id="ARBA00023170"/>
    </source>
</evidence>
<feature type="transmembrane region" description="Helical" evidence="10">
    <location>
        <begin position="6"/>
        <end position="25"/>
    </location>
</feature>
<keyword evidence="3" id="KW-0589">Pheromone response</keyword>
<dbReference type="GO" id="GO:0000750">
    <property type="term" value="P:pheromone-dependent signal transduction involved in conjugation with cellular fusion"/>
    <property type="evidence" value="ECO:0007669"/>
    <property type="project" value="TreeGrafter"/>
</dbReference>
<dbReference type="InterPro" id="IPR000481">
    <property type="entry name" value="GPCR_Pheromne_B_alpha_rcpt"/>
</dbReference>
<feature type="transmembrane region" description="Helical" evidence="10">
    <location>
        <begin position="37"/>
        <end position="59"/>
    </location>
</feature>
<keyword evidence="6" id="KW-0297">G-protein coupled receptor</keyword>
<accession>A0A9W8J919</accession>
<comment type="caution">
    <text evidence="11">The sequence shown here is derived from an EMBL/GenBank/DDBJ whole genome shotgun (WGS) entry which is preliminary data.</text>
</comment>
<evidence type="ECO:0000256" key="3">
    <source>
        <dbReference type="ARBA" id="ARBA00022507"/>
    </source>
</evidence>
<keyword evidence="4 10" id="KW-0812">Transmembrane</keyword>
<dbReference type="InterPro" id="IPR001499">
    <property type="entry name" value="GPCR_STE3"/>
</dbReference>
<evidence type="ECO:0000256" key="10">
    <source>
        <dbReference type="SAM" id="Phobius"/>
    </source>
</evidence>
<keyword evidence="9" id="KW-0807">Transducer</keyword>
<feature type="non-terminal residue" evidence="11">
    <location>
        <position position="1"/>
    </location>
</feature>
<evidence type="ECO:0000256" key="5">
    <source>
        <dbReference type="ARBA" id="ARBA00022989"/>
    </source>
</evidence>
<dbReference type="Pfam" id="PF02076">
    <property type="entry name" value="STE3"/>
    <property type="match status" value="1"/>
</dbReference>
<dbReference type="EMBL" id="JANBPK010000925">
    <property type="protein sequence ID" value="KAJ2928483.1"/>
    <property type="molecule type" value="Genomic_DNA"/>
</dbReference>
<evidence type="ECO:0000256" key="2">
    <source>
        <dbReference type="ARBA" id="ARBA00011085"/>
    </source>
</evidence>
<sequence length="141" mass="15699">MALDATYPLFPIFSFLGFILSITPLPWHLQAWNSGTVYFMMWSALACLNMFINSIVWADNARNTAPIWCEISIRIMLGSAVGIPASSLCINRRLYKIANAQAVAITRSEKIKGILVDTAVCVLFPLVYLVMGCIRRARPSI</sequence>
<organism evidence="11 12">
    <name type="scientific">Candolleomyces eurysporus</name>
    <dbReference type="NCBI Taxonomy" id="2828524"/>
    <lineage>
        <taxon>Eukaryota</taxon>
        <taxon>Fungi</taxon>
        <taxon>Dikarya</taxon>
        <taxon>Basidiomycota</taxon>
        <taxon>Agaricomycotina</taxon>
        <taxon>Agaricomycetes</taxon>
        <taxon>Agaricomycetidae</taxon>
        <taxon>Agaricales</taxon>
        <taxon>Agaricineae</taxon>
        <taxon>Psathyrellaceae</taxon>
        <taxon>Candolleomyces</taxon>
    </lineage>
</organism>
<dbReference type="PANTHER" id="PTHR28097">
    <property type="entry name" value="PHEROMONE A FACTOR RECEPTOR"/>
    <property type="match status" value="1"/>
</dbReference>
<feature type="transmembrane region" description="Helical" evidence="10">
    <location>
        <begin position="111"/>
        <end position="131"/>
    </location>
</feature>
<dbReference type="PANTHER" id="PTHR28097:SF1">
    <property type="entry name" value="PHEROMONE A FACTOR RECEPTOR"/>
    <property type="match status" value="1"/>
</dbReference>
<comment type="subcellular location">
    <subcellularLocation>
        <location evidence="1">Membrane</location>
        <topology evidence="1">Multi-pass membrane protein</topology>
    </subcellularLocation>
</comment>
<dbReference type="GO" id="GO:0005886">
    <property type="term" value="C:plasma membrane"/>
    <property type="evidence" value="ECO:0007669"/>
    <property type="project" value="TreeGrafter"/>
</dbReference>
<dbReference type="PRINTS" id="PR00899">
    <property type="entry name" value="GPCRSTE3"/>
</dbReference>
<evidence type="ECO:0000256" key="6">
    <source>
        <dbReference type="ARBA" id="ARBA00023040"/>
    </source>
</evidence>
<evidence type="ECO:0000256" key="7">
    <source>
        <dbReference type="ARBA" id="ARBA00023136"/>
    </source>
</evidence>
<keyword evidence="5 10" id="KW-1133">Transmembrane helix</keyword>
<dbReference type="PRINTS" id="PR00901">
    <property type="entry name" value="PHEROMONEBAR"/>
</dbReference>
<name>A0A9W8J919_9AGAR</name>
<evidence type="ECO:0000313" key="11">
    <source>
        <dbReference type="EMBL" id="KAJ2928483.1"/>
    </source>
</evidence>
<evidence type="ECO:0000256" key="4">
    <source>
        <dbReference type="ARBA" id="ARBA00022692"/>
    </source>
</evidence>
<reference evidence="11" key="1">
    <citation type="submission" date="2022-06" db="EMBL/GenBank/DDBJ databases">
        <title>Genome Sequence of Candolleomyces eurysporus.</title>
        <authorList>
            <person name="Buettner E."/>
        </authorList>
    </citation>
    <scope>NUCLEOTIDE SEQUENCE</scope>
    <source>
        <strain evidence="11">VTCC 930004</strain>
    </source>
</reference>
<dbReference type="GO" id="GO:0004934">
    <property type="term" value="F:mating-type alpha-factor pheromone receptor activity"/>
    <property type="evidence" value="ECO:0007669"/>
    <property type="project" value="InterPro"/>
</dbReference>
<evidence type="ECO:0008006" key="13">
    <source>
        <dbReference type="Google" id="ProtNLM"/>
    </source>
</evidence>
<dbReference type="AlphaFoldDB" id="A0A9W8J919"/>
<evidence type="ECO:0000313" key="12">
    <source>
        <dbReference type="Proteomes" id="UP001140091"/>
    </source>
</evidence>
<dbReference type="OrthoDB" id="2874149at2759"/>
<proteinExistence type="inferred from homology"/>
<dbReference type="Proteomes" id="UP001140091">
    <property type="component" value="Unassembled WGS sequence"/>
</dbReference>
<comment type="similarity">
    <text evidence="2">Belongs to the G-protein coupled receptor 4 family.</text>
</comment>
<protein>
    <recommendedName>
        <fullName evidence="13">Pheromone receptor</fullName>
    </recommendedName>
</protein>
<gene>
    <name evidence="11" type="ORF">H1R20_g8608</name>
</gene>
<evidence type="ECO:0000256" key="1">
    <source>
        <dbReference type="ARBA" id="ARBA00004141"/>
    </source>
</evidence>
<keyword evidence="7 10" id="KW-0472">Membrane</keyword>
<keyword evidence="12" id="KW-1185">Reference proteome</keyword>
<keyword evidence="8" id="KW-0675">Receptor</keyword>
<evidence type="ECO:0000256" key="9">
    <source>
        <dbReference type="ARBA" id="ARBA00023224"/>
    </source>
</evidence>
<feature type="transmembrane region" description="Helical" evidence="10">
    <location>
        <begin position="71"/>
        <end position="90"/>
    </location>
</feature>